<accession>A0A4P9YRM9</accession>
<dbReference type="Proteomes" id="UP000278143">
    <property type="component" value="Unassembled WGS sequence"/>
</dbReference>
<dbReference type="OrthoDB" id="2103572at2759"/>
<protein>
    <submittedName>
        <fullName evidence="2">Uncharacterized protein</fullName>
    </submittedName>
</protein>
<keyword evidence="3" id="KW-1185">Reference proteome</keyword>
<reference evidence="3" key="1">
    <citation type="journal article" date="2018" name="Nat. Microbiol.">
        <title>Leveraging single-cell genomics to expand the fungal tree of life.</title>
        <authorList>
            <person name="Ahrendt S.R."/>
            <person name="Quandt C.A."/>
            <person name="Ciobanu D."/>
            <person name="Clum A."/>
            <person name="Salamov A."/>
            <person name="Andreopoulos B."/>
            <person name="Cheng J.F."/>
            <person name="Woyke T."/>
            <person name="Pelin A."/>
            <person name="Henrissat B."/>
            <person name="Reynolds N.K."/>
            <person name="Benny G.L."/>
            <person name="Smith M.E."/>
            <person name="James T.Y."/>
            <person name="Grigoriev I.V."/>
        </authorList>
    </citation>
    <scope>NUCLEOTIDE SEQUENCE [LARGE SCALE GENOMIC DNA]</scope>
    <source>
        <strain evidence="3">Benny S71-1</strain>
    </source>
</reference>
<evidence type="ECO:0000256" key="1">
    <source>
        <dbReference type="SAM" id="MobiDB-lite"/>
    </source>
</evidence>
<dbReference type="EMBL" id="KZ992174">
    <property type="protein sequence ID" value="RKP22384.1"/>
    <property type="molecule type" value="Genomic_DNA"/>
</dbReference>
<evidence type="ECO:0000313" key="3">
    <source>
        <dbReference type="Proteomes" id="UP000278143"/>
    </source>
</evidence>
<evidence type="ECO:0000313" key="2">
    <source>
        <dbReference type="EMBL" id="RKP22384.1"/>
    </source>
</evidence>
<sequence length="234" mass="26027">MSRCASELFHREQHSGEQRQDKDARLVDASETIASTAVVTDIVDFMTDEERALVMSKFGTWSEEDMERHRYGWEAMGILQWALGIVPDMPGYAEEFDRKQLLLATGIQATRPETLAQFIDHATSPSVQPPSNETMARAIAQADLWHWRASAQSMLELPQRIDAASVDAPAAMLKDLPAGVRDMMRYLPRAIASFAARAHASGILPEVVEDDFAVRCPPQRADGPTKAVAYRTLD</sequence>
<feature type="non-terminal residue" evidence="2">
    <location>
        <position position="234"/>
    </location>
</feature>
<gene>
    <name evidence="2" type="ORF">SYNPS1DRAFT_25896</name>
</gene>
<feature type="compositionally biased region" description="Basic and acidic residues" evidence="1">
    <location>
        <begin position="8"/>
        <end position="24"/>
    </location>
</feature>
<feature type="region of interest" description="Disordered" evidence="1">
    <location>
        <begin position="1"/>
        <end position="24"/>
    </location>
</feature>
<name>A0A4P9YRM9_9FUNG</name>
<organism evidence="2 3">
    <name type="scientific">Syncephalis pseudoplumigaleata</name>
    <dbReference type="NCBI Taxonomy" id="1712513"/>
    <lineage>
        <taxon>Eukaryota</taxon>
        <taxon>Fungi</taxon>
        <taxon>Fungi incertae sedis</taxon>
        <taxon>Zoopagomycota</taxon>
        <taxon>Zoopagomycotina</taxon>
        <taxon>Zoopagomycetes</taxon>
        <taxon>Zoopagales</taxon>
        <taxon>Piptocephalidaceae</taxon>
        <taxon>Syncephalis</taxon>
    </lineage>
</organism>
<dbReference type="AlphaFoldDB" id="A0A4P9YRM9"/>
<proteinExistence type="predicted"/>